<name>A0A0D3G4J6_9ORYZ</name>
<protein>
    <submittedName>
        <fullName evidence="1">Uncharacterized protein</fullName>
    </submittedName>
</protein>
<organism evidence="1">
    <name type="scientific">Oryza barthii</name>
    <dbReference type="NCBI Taxonomy" id="65489"/>
    <lineage>
        <taxon>Eukaryota</taxon>
        <taxon>Viridiplantae</taxon>
        <taxon>Streptophyta</taxon>
        <taxon>Embryophyta</taxon>
        <taxon>Tracheophyta</taxon>
        <taxon>Spermatophyta</taxon>
        <taxon>Magnoliopsida</taxon>
        <taxon>Liliopsida</taxon>
        <taxon>Poales</taxon>
        <taxon>Poaceae</taxon>
        <taxon>BOP clade</taxon>
        <taxon>Oryzoideae</taxon>
        <taxon>Oryzeae</taxon>
        <taxon>Oryzinae</taxon>
        <taxon>Oryza</taxon>
    </lineage>
</organism>
<accession>A0A0D3G4J6</accession>
<reference evidence="1" key="2">
    <citation type="submission" date="2015-03" db="UniProtKB">
        <authorList>
            <consortium name="EnsemblPlants"/>
        </authorList>
    </citation>
    <scope>IDENTIFICATION</scope>
</reference>
<dbReference type="PaxDb" id="65489-OBART05G07350.1"/>
<sequence>MSIPPCANQTFFGLEWITMSLKKLKAPTMALVGAITVHDLTACLAQWEYHAIDL</sequence>
<reference evidence="1" key="1">
    <citation type="journal article" date="2009" name="Rice">
        <title>De Novo Next Generation Sequencing of Plant Genomes.</title>
        <authorList>
            <person name="Rounsley S."/>
            <person name="Marri P.R."/>
            <person name="Yu Y."/>
            <person name="He R."/>
            <person name="Sisneros N."/>
            <person name="Goicoechea J.L."/>
            <person name="Lee S.J."/>
            <person name="Angelova A."/>
            <person name="Kudrna D."/>
            <person name="Luo M."/>
            <person name="Affourtit J."/>
            <person name="Desany B."/>
            <person name="Knight J."/>
            <person name="Niazi F."/>
            <person name="Egholm M."/>
            <person name="Wing R.A."/>
        </authorList>
    </citation>
    <scope>NUCLEOTIDE SEQUENCE [LARGE SCALE GENOMIC DNA]</scope>
    <source>
        <strain evidence="1">cv. IRGC 105608</strain>
    </source>
</reference>
<proteinExistence type="predicted"/>
<dbReference type="EnsemblPlants" id="OBART05G07350.1">
    <property type="protein sequence ID" value="OBART05G07350.1"/>
    <property type="gene ID" value="OBART05G07350"/>
</dbReference>
<keyword evidence="2" id="KW-1185">Reference proteome</keyword>
<dbReference type="Gramene" id="OBART05G07350.1">
    <property type="protein sequence ID" value="OBART05G07350.1"/>
    <property type="gene ID" value="OBART05G07350"/>
</dbReference>
<dbReference type="HOGENOM" id="CLU_3072038_0_0_1"/>
<dbReference type="Proteomes" id="UP000026960">
    <property type="component" value="Chromosome 5"/>
</dbReference>
<evidence type="ECO:0000313" key="1">
    <source>
        <dbReference type="EnsemblPlants" id="OBART05G07350.1"/>
    </source>
</evidence>
<dbReference type="AlphaFoldDB" id="A0A0D3G4J6"/>
<evidence type="ECO:0000313" key="2">
    <source>
        <dbReference type="Proteomes" id="UP000026960"/>
    </source>
</evidence>